<gene>
    <name evidence="2" type="primary">4</name>
    <name evidence="2" type="ORF">SEA_IDAHO_4</name>
</gene>
<accession>A0A4D6T832</accession>
<dbReference type="Proteomes" id="UP000298729">
    <property type="component" value="Segment"/>
</dbReference>
<dbReference type="KEGG" id="vg:80090747"/>
<proteinExistence type="predicted"/>
<organism evidence="2 3">
    <name type="scientific">Arthrobacter phage Idaho</name>
    <dbReference type="NCBI Taxonomy" id="2565509"/>
    <lineage>
        <taxon>Viruses</taxon>
        <taxon>Duplodnaviria</taxon>
        <taxon>Heunggongvirae</taxon>
        <taxon>Uroviricota</taxon>
        <taxon>Caudoviricetes</taxon>
        <taxon>Feeclasvirinae</taxon>
        <taxon>Idahovirus</taxon>
        <taxon>Idahovirus idaho</taxon>
    </lineage>
</organism>
<reference evidence="2 3" key="1">
    <citation type="submission" date="2019-04" db="EMBL/GenBank/DDBJ databases">
        <authorList>
            <person name="Oduselu T.J."/>
            <person name="Taiwo A.E."/>
            <person name="Ayodele I.E."/>
            <person name="Oyebamiji T.O."/>
            <person name="Atoyebi A.N."/>
            <person name="Omolola C.M."/>
            <person name="Lazarus F.U."/>
            <person name="Jose L.A."/>
            <person name="Akinlolu E.A."/>
            <person name="Ojebola B.M."/>
            <person name="Olatinwo S.O."/>
            <person name="Raifu M.K."/>
            <person name="Adebiyi I."/>
            <person name="Ogunleye V.O."/>
            <person name="Faleye T.O.C."/>
            <person name="Bakarey A.S."/>
            <person name="Adewumi O.M."/>
            <person name="Anetor J.I."/>
            <person name="Ademowo O.G."/>
            <person name="Garlena R.A."/>
            <person name="Russell D.A."/>
            <person name="Pope W.H."/>
            <person name="Jacobs-Sera D."/>
            <person name="Hatfull G.F."/>
        </authorList>
    </citation>
    <scope>NUCLEOTIDE SEQUENCE [LARGE SCALE GENOMIC DNA]</scope>
</reference>
<sequence length="390" mass="41820">MPNLTDLLTLTKRAIMGSPSPLEFGSSTSGGYTWADGMALSPILPPSIAGGAVSVKDALRCPPVARGVGLYAAAMLQMDWEAGDATKAWLNKGSGIVSPRLRNVRTMTDLLLANRALWITSGTGYDRQEAVHLHAHLWSVDELGTISLSGVLPDANGDYVMGGRVVTNVANLIYFPGAMPLGFLENAQDSLSYYLDILATIKSRAAAPMAVMELKILDSYDGPEPGDDDYDEDEDPIRQTQAAYVAARRMPDGAVTVTPKDVDLIVHQVEDDGHMLIEARAALRVDVANHLNMPASMLDGETGSSSDYANTLQKRNEFEDLSLALFTDPIAARLSMDDVTPPGELVDFKPLDMAPVAVGNTGDAVGNLQAGQLPRDNKNREITRDPENAL</sequence>
<name>A0A4D6T832_9CAUD</name>
<evidence type="ECO:0000313" key="2">
    <source>
        <dbReference type="EMBL" id="QCG78269.1"/>
    </source>
</evidence>
<evidence type="ECO:0000256" key="1">
    <source>
        <dbReference type="SAM" id="MobiDB-lite"/>
    </source>
</evidence>
<dbReference type="Gene3D" id="1.20.1270.210">
    <property type="match status" value="1"/>
</dbReference>
<feature type="region of interest" description="Disordered" evidence="1">
    <location>
        <begin position="365"/>
        <end position="390"/>
    </location>
</feature>
<dbReference type="Gene3D" id="3.30.1120.70">
    <property type="match status" value="1"/>
</dbReference>
<protein>
    <submittedName>
        <fullName evidence="2">Portal protein</fullName>
    </submittedName>
</protein>
<dbReference type="Gene3D" id="3.40.140.120">
    <property type="match status" value="1"/>
</dbReference>
<dbReference type="EMBL" id="MK757448">
    <property type="protein sequence ID" value="QCG78269.1"/>
    <property type="molecule type" value="Genomic_DNA"/>
</dbReference>
<dbReference type="GeneID" id="80090747"/>
<feature type="compositionally biased region" description="Basic and acidic residues" evidence="1">
    <location>
        <begin position="375"/>
        <end position="390"/>
    </location>
</feature>
<evidence type="ECO:0000313" key="3">
    <source>
        <dbReference type="Proteomes" id="UP000298729"/>
    </source>
</evidence>
<keyword evidence="3" id="KW-1185">Reference proteome</keyword>
<dbReference type="RefSeq" id="YP_010761501.1">
    <property type="nucleotide sequence ID" value="NC_073597.1"/>
</dbReference>